<feature type="transmembrane region" description="Helical" evidence="5">
    <location>
        <begin position="100"/>
        <end position="120"/>
    </location>
</feature>
<protein>
    <submittedName>
        <fullName evidence="6">Colicin V production protein</fullName>
    </submittedName>
</protein>
<evidence type="ECO:0000256" key="1">
    <source>
        <dbReference type="ARBA" id="ARBA00004141"/>
    </source>
</evidence>
<keyword evidence="4 5" id="KW-0472">Membrane</keyword>
<dbReference type="Pfam" id="PF02674">
    <property type="entry name" value="Colicin_V"/>
    <property type="match status" value="1"/>
</dbReference>
<feature type="transmembrane region" description="Helical" evidence="5">
    <location>
        <begin position="32"/>
        <end position="52"/>
    </location>
</feature>
<accession>A0A451CZ87</accession>
<proteinExistence type="predicted"/>
<dbReference type="PANTHER" id="PTHR36926">
    <property type="entry name" value="COLICIN V PRODUCTION PROTEIN"/>
    <property type="match status" value="1"/>
</dbReference>
<evidence type="ECO:0000256" key="5">
    <source>
        <dbReference type="SAM" id="Phobius"/>
    </source>
</evidence>
<evidence type="ECO:0000256" key="4">
    <source>
        <dbReference type="ARBA" id="ARBA00023136"/>
    </source>
</evidence>
<dbReference type="InterPro" id="IPR052719">
    <property type="entry name" value="CvpA-like"/>
</dbReference>
<evidence type="ECO:0000313" key="7">
    <source>
        <dbReference type="Proteomes" id="UP000294364"/>
    </source>
</evidence>
<comment type="subcellular location">
    <subcellularLocation>
        <location evidence="1">Membrane</location>
        <topology evidence="1">Multi-pass membrane protein</topology>
    </subcellularLocation>
</comment>
<dbReference type="PANTHER" id="PTHR36926:SF1">
    <property type="entry name" value="COLICIN V PRODUCTION PROTEIN"/>
    <property type="match status" value="1"/>
</dbReference>
<gene>
    <name evidence="6" type="primary">cvpA</name>
    <name evidence="6" type="ORF">ERCICURT3053_233</name>
</gene>
<keyword evidence="3 5" id="KW-1133">Transmembrane helix</keyword>
<evidence type="ECO:0000313" key="6">
    <source>
        <dbReference type="EMBL" id="VFP78607.1"/>
    </source>
</evidence>
<sequence length="159" mass="17877">MIWIDYSIIAIISFSSFVSLARGFIKEVLSLFTWLCAIFITNRYYSHLSVLFTGFENEIMRNGISIMCIFISTLIVGSVVSSMIGGLVSKTGLLAIDKVLGVFFGGLRGILISAAILFFLDTFTSFSKLPDWQQSQLIPYFNYIIESIVAYLKNKAIFY</sequence>
<dbReference type="GO" id="GO:0016020">
    <property type="term" value="C:membrane"/>
    <property type="evidence" value="ECO:0007669"/>
    <property type="project" value="UniProtKB-SubCell"/>
</dbReference>
<organism evidence="6 7">
    <name type="scientific">Candidatus Erwinia haradaeae</name>
    <dbReference type="NCBI Taxonomy" id="1922217"/>
    <lineage>
        <taxon>Bacteria</taxon>
        <taxon>Pseudomonadati</taxon>
        <taxon>Pseudomonadota</taxon>
        <taxon>Gammaproteobacteria</taxon>
        <taxon>Enterobacterales</taxon>
        <taxon>Erwiniaceae</taxon>
        <taxon>Erwinia</taxon>
    </lineage>
</organism>
<keyword evidence="2 5" id="KW-0812">Transmembrane</keyword>
<name>A0A451CZ87_9GAMM</name>
<dbReference type="AlphaFoldDB" id="A0A451CZ87"/>
<dbReference type="Proteomes" id="UP000294364">
    <property type="component" value="Chromosome"/>
</dbReference>
<evidence type="ECO:0000256" key="3">
    <source>
        <dbReference type="ARBA" id="ARBA00022989"/>
    </source>
</evidence>
<reference evidence="6 7" key="1">
    <citation type="submission" date="2019-02" db="EMBL/GenBank/DDBJ databases">
        <authorList>
            <person name="Manzano-Marin A."/>
            <person name="Manzano-Marin A."/>
        </authorList>
    </citation>
    <scope>NUCLEOTIDE SEQUENCE [LARGE SCALE GENOMIC DNA]</scope>
    <source>
        <strain evidence="6 7">ErCicurtihirsuta</strain>
    </source>
</reference>
<feature type="transmembrane region" description="Helical" evidence="5">
    <location>
        <begin position="64"/>
        <end position="88"/>
    </location>
</feature>
<evidence type="ECO:0000256" key="2">
    <source>
        <dbReference type="ARBA" id="ARBA00022692"/>
    </source>
</evidence>
<dbReference type="GO" id="GO:0009403">
    <property type="term" value="P:toxin biosynthetic process"/>
    <property type="evidence" value="ECO:0007669"/>
    <property type="project" value="InterPro"/>
</dbReference>
<dbReference type="InterPro" id="IPR003825">
    <property type="entry name" value="Colicin-V_CvpA"/>
</dbReference>
<dbReference type="RefSeq" id="WP_157991930.1">
    <property type="nucleotide sequence ID" value="NZ_LR217698.1"/>
</dbReference>
<dbReference type="EMBL" id="LR217698">
    <property type="protein sequence ID" value="VFP78607.1"/>
    <property type="molecule type" value="Genomic_DNA"/>
</dbReference>
<feature type="transmembrane region" description="Helical" evidence="5">
    <location>
        <begin position="6"/>
        <end position="25"/>
    </location>
</feature>
<dbReference type="OrthoDB" id="9810601at2"/>